<comment type="subcellular location">
    <subcellularLocation>
        <location evidence="1">Membrane</location>
        <topology evidence="1">Multi-pass membrane protein</topology>
    </subcellularLocation>
</comment>
<proteinExistence type="predicted"/>
<dbReference type="GeneID" id="14211439"/>
<evidence type="ECO:0000256" key="2">
    <source>
        <dbReference type="ARBA" id="ARBA00022692"/>
    </source>
</evidence>
<dbReference type="PIRSF" id="PIRSF006060">
    <property type="entry name" value="AA_transporter"/>
    <property type="match status" value="1"/>
</dbReference>
<feature type="transmembrane region" description="Helical" evidence="5">
    <location>
        <begin position="97"/>
        <end position="119"/>
    </location>
</feature>
<evidence type="ECO:0000256" key="1">
    <source>
        <dbReference type="ARBA" id="ARBA00004141"/>
    </source>
</evidence>
<feature type="transmembrane region" description="Helical" evidence="5">
    <location>
        <begin position="279"/>
        <end position="303"/>
    </location>
</feature>
<feature type="transmembrane region" description="Helical" evidence="5">
    <location>
        <begin position="207"/>
        <end position="232"/>
    </location>
</feature>
<dbReference type="InterPro" id="IPR050367">
    <property type="entry name" value="APC_superfamily"/>
</dbReference>
<sequence>MESEDKLLSQRSKDLKKGVVTYAELIFQSISFTAPAIAVTATMTGAAAFAYGSLPLTYILALFGILSAGFVVYSFSRKVASSGGYYRYIERGLGPRLGAFGGWTYILYTVIGATPFIYFETALAIQYGLQAFGINVPSWFWYPIGLIVGILAFLLAYSGIKNSLRYSLYTGTAEILLLIIVAIVILIRTPTPFNLKVFTPAYSPTGWNGVALGMVFSFTSLAGWGSMVFLGAEARQAHYNIRRGVTLTILILGLLFLFESYAMTIGWGPQNMSTYFNYFLPGLVLALKDGGIILAAILFIFLINSGFVDTLAIINAGSRDLYTMSKDGLLPDKLSDTHPKYKSPHIALIVNTLVGVILFTITGWLFGPLNGFLITGIWTGTGTLIEHILVNTSLPLYFRKHKELRWTYITIPLISTALYIFAIYGSFLSINYYILIGTFSMVAWLVAGAIIYSFKKNIKIRLEENEEL</sequence>
<keyword evidence="3 5" id="KW-1133">Transmembrane helix</keyword>
<evidence type="ECO:0000256" key="3">
    <source>
        <dbReference type="ARBA" id="ARBA00022989"/>
    </source>
</evidence>
<dbReference type="InParanoid" id="L0A963"/>
<dbReference type="PANTHER" id="PTHR42770">
    <property type="entry name" value="AMINO ACID TRANSPORTER-RELATED"/>
    <property type="match status" value="1"/>
</dbReference>
<feature type="transmembrane region" description="Helical" evidence="5">
    <location>
        <begin position="346"/>
        <end position="366"/>
    </location>
</feature>
<dbReference type="InterPro" id="IPR004841">
    <property type="entry name" value="AA-permease/SLC12A_dom"/>
</dbReference>
<dbReference type="EMBL" id="CP003378">
    <property type="protein sequence ID" value="AFZ69964.1"/>
    <property type="molecule type" value="Genomic_DNA"/>
</dbReference>
<dbReference type="OrthoDB" id="43026at2157"/>
<organism evidence="7 8">
    <name type="scientific">Caldisphaera lagunensis (strain DSM 15908 / JCM 11604 / ANMR 0165 / IC-154)</name>
    <dbReference type="NCBI Taxonomy" id="1056495"/>
    <lineage>
        <taxon>Archaea</taxon>
        <taxon>Thermoproteota</taxon>
        <taxon>Thermoprotei</taxon>
        <taxon>Acidilobales</taxon>
        <taxon>Caldisphaeraceae</taxon>
        <taxon>Caldisphaera</taxon>
    </lineage>
</organism>
<dbReference type="FunCoup" id="L0A963">
    <property type="interactions" value="3"/>
</dbReference>
<dbReference type="KEGG" id="clg:Calag_0179"/>
<name>L0A963_CALLD</name>
<reference evidence="8" key="1">
    <citation type="submission" date="2012-03" db="EMBL/GenBank/DDBJ databases">
        <title>Complete genome of Caldisphaera lagunensis DSM 15908.</title>
        <authorList>
            <person name="Lucas S."/>
            <person name="Copeland A."/>
            <person name="Lapidus A."/>
            <person name="Glavina del Rio T."/>
            <person name="Dalin E."/>
            <person name="Tice H."/>
            <person name="Bruce D."/>
            <person name="Goodwin L."/>
            <person name="Pitluck S."/>
            <person name="Peters L."/>
            <person name="Mikhailova N."/>
            <person name="Teshima H."/>
            <person name="Kyrpides N."/>
            <person name="Mavromatis K."/>
            <person name="Ivanova N."/>
            <person name="Brettin T."/>
            <person name="Detter J.C."/>
            <person name="Han C."/>
            <person name="Larimer F."/>
            <person name="Land M."/>
            <person name="Hauser L."/>
            <person name="Markowitz V."/>
            <person name="Cheng J.-F."/>
            <person name="Hugenholtz P."/>
            <person name="Woyke T."/>
            <person name="Wu D."/>
            <person name="Spring S."/>
            <person name="Schroeder M."/>
            <person name="Brambilla E."/>
            <person name="Klenk H.-P."/>
            <person name="Eisen J.A."/>
        </authorList>
    </citation>
    <scope>NUCLEOTIDE SEQUENCE [LARGE SCALE GENOMIC DNA]</scope>
    <source>
        <strain evidence="8">DSM 15908 / JCM 11604 / IC-154</strain>
    </source>
</reference>
<feature type="transmembrane region" description="Helical" evidence="5">
    <location>
        <begin position="406"/>
        <end position="424"/>
    </location>
</feature>
<feature type="domain" description="Amino acid permease/ SLC12A" evidence="6">
    <location>
        <begin position="26"/>
        <end position="445"/>
    </location>
</feature>
<feature type="transmembrane region" description="Helical" evidence="5">
    <location>
        <begin position="139"/>
        <end position="159"/>
    </location>
</feature>
<dbReference type="GO" id="GO:0055085">
    <property type="term" value="P:transmembrane transport"/>
    <property type="evidence" value="ECO:0007669"/>
    <property type="project" value="InterPro"/>
</dbReference>
<dbReference type="GO" id="GO:0016020">
    <property type="term" value="C:membrane"/>
    <property type="evidence" value="ECO:0007669"/>
    <property type="project" value="UniProtKB-SubCell"/>
</dbReference>
<evidence type="ECO:0000256" key="4">
    <source>
        <dbReference type="ARBA" id="ARBA00023136"/>
    </source>
</evidence>
<dbReference type="Proteomes" id="UP000010469">
    <property type="component" value="Chromosome"/>
</dbReference>
<dbReference type="Gene3D" id="1.20.1740.10">
    <property type="entry name" value="Amino acid/polyamine transporter I"/>
    <property type="match status" value="1"/>
</dbReference>
<feature type="transmembrane region" description="Helical" evidence="5">
    <location>
        <begin position="244"/>
        <end position="267"/>
    </location>
</feature>
<keyword evidence="8" id="KW-1185">Reference proteome</keyword>
<keyword evidence="2 5" id="KW-0812">Transmembrane</keyword>
<feature type="transmembrane region" description="Helical" evidence="5">
    <location>
        <begin position="166"/>
        <end position="187"/>
    </location>
</feature>
<dbReference type="AlphaFoldDB" id="L0A963"/>
<dbReference type="RefSeq" id="WP_015231862.1">
    <property type="nucleotide sequence ID" value="NC_019791.1"/>
</dbReference>
<accession>L0A963</accession>
<dbReference type="Pfam" id="PF00324">
    <property type="entry name" value="AA_permease"/>
    <property type="match status" value="1"/>
</dbReference>
<evidence type="ECO:0000313" key="7">
    <source>
        <dbReference type="EMBL" id="AFZ69964.1"/>
    </source>
</evidence>
<dbReference type="STRING" id="1056495.Calag_0179"/>
<dbReference type="PANTHER" id="PTHR42770:SF11">
    <property type="entry name" value="INNER MEMBRANE TRANSPORT PROTEIN YBAT"/>
    <property type="match status" value="1"/>
</dbReference>
<evidence type="ECO:0000256" key="5">
    <source>
        <dbReference type="SAM" id="Phobius"/>
    </source>
</evidence>
<feature type="transmembrane region" description="Helical" evidence="5">
    <location>
        <begin position="21"/>
        <end position="50"/>
    </location>
</feature>
<gene>
    <name evidence="7" type="ordered locus">Calag_0179</name>
</gene>
<feature type="transmembrane region" description="Helical" evidence="5">
    <location>
        <begin position="430"/>
        <end position="452"/>
    </location>
</feature>
<evidence type="ECO:0000313" key="8">
    <source>
        <dbReference type="Proteomes" id="UP000010469"/>
    </source>
</evidence>
<keyword evidence="4 5" id="KW-0472">Membrane</keyword>
<dbReference type="HOGENOM" id="CLU_007946_20_3_2"/>
<evidence type="ECO:0000259" key="6">
    <source>
        <dbReference type="Pfam" id="PF00324"/>
    </source>
</evidence>
<feature type="transmembrane region" description="Helical" evidence="5">
    <location>
        <begin position="56"/>
        <end position="76"/>
    </location>
</feature>
<dbReference type="eggNOG" id="arCOG03649">
    <property type="taxonomic scope" value="Archaea"/>
</dbReference>
<protein>
    <submittedName>
        <fullName evidence="7">Amino acid transporter</fullName>
    </submittedName>
</protein>
<feature type="transmembrane region" description="Helical" evidence="5">
    <location>
        <begin position="372"/>
        <end position="394"/>
    </location>
</feature>